<sequence>MSEASVNGLLILVILVICALHVFGLVLLRRGDFPHQLVRIVTNRDVQNLLIGAKAAERKKAIQYLTVGITSFVLGFGAITVFANLEGFWWTFLIVVGAILISGLFEKKAEEVLGKKVKPNEAAVQILK</sequence>
<organism evidence="2 3">
    <name type="scientific">Listeria kieliensis</name>
    <dbReference type="NCBI Taxonomy" id="1621700"/>
    <lineage>
        <taxon>Bacteria</taxon>
        <taxon>Bacillati</taxon>
        <taxon>Bacillota</taxon>
        <taxon>Bacilli</taxon>
        <taxon>Bacillales</taxon>
        <taxon>Listeriaceae</taxon>
        <taxon>Listeria</taxon>
    </lineage>
</organism>
<feature type="transmembrane region" description="Helical" evidence="1">
    <location>
        <begin position="6"/>
        <end position="28"/>
    </location>
</feature>
<evidence type="ECO:0000313" key="2">
    <source>
        <dbReference type="EMBL" id="RDX02053.1"/>
    </source>
</evidence>
<comment type="caution">
    <text evidence="2">The sequence shown here is derived from an EMBL/GenBank/DDBJ whole genome shotgun (WGS) entry which is preliminary data.</text>
</comment>
<evidence type="ECO:0000256" key="1">
    <source>
        <dbReference type="SAM" id="Phobius"/>
    </source>
</evidence>
<name>A0A3D8TSX5_9LIST</name>
<dbReference type="Proteomes" id="UP000257055">
    <property type="component" value="Unassembled WGS sequence"/>
</dbReference>
<keyword evidence="1" id="KW-0472">Membrane</keyword>
<protein>
    <recommendedName>
        <fullName evidence="4">DUF3784 domain-containing protein</fullName>
    </recommendedName>
</protein>
<dbReference type="AlphaFoldDB" id="A0A3D8TSX5"/>
<evidence type="ECO:0000313" key="3">
    <source>
        <dbReference type="Proteomes" id="UP000257055"/>
    </source>
</evidence>
<keyword evidence="3" id="KW-1185">Reference proteome</keyword>
<keyword evidence="1" id="KW-1133">Transmembrane helix</keyword>
<dbReference type="EMBL" id="LARY01000001">
    <property type="protein sequence ID" value="RDX02053.1"/>
    <property type="molecule type" value="Genomic_DNA"/>
</dbReference>
<evidence type="ECO:0008006" key="4">
    <source>
        <dbReference type="Google" id="ProtNLM"/>
    </source>
</evidence>
<gene>
    <name evidence="2" type="ORF">UR08_00460</name>
</gene>
<dbReference type="RefSeq" id="WP_115751714.1">
    <property type="nucleotide sequence ID" value="NZ_LARY01000001.1"/>
</dbReference>
<keyword evidence="1" id="KW-0812">Transmembrane</keyword>
<feature type="transmembrane region" description="Helical" evidence="1">
    <location>
        <begin position="88"/>
        <end position="105"/>
    </location>
</feature>
<proteinExistence type="predicted"/>
<accession>A0A3D8TSX5</accession>
<feature type="transmembrane region" description="Helical" evidence="1">
    <location>
        <begin position="64"/>
        <end position="82"/>
    </location>
</feature>
<reference evidence="3" key="1">
    <citation type="submission" date="2015-04" db="EMBL/GenBank/DDBJ databases">
        <authorList>
            <person name="Schardt J."/>
            <person name="Mueller-Herbst S."/>
            <person name="Scherer S."/>
            <person name="Huptas C."/>
        </authorList>
    </citation>
    <scope>NUCLEOTIDE SEQUENCE [LARGE SCALE GENOMIC DNA]</scope>
    <source>
        <strain evidence="3">Kiel-L1</strain>
    </source>
</reference>